<comment type="caution">
    <text evidence="5">The sequence shown here is derived from an EMBL/GenBank/DDBJ whole genome shotgun (WGS) entry which is preliminary data.</text>
</comment>
<reference evidence="5 6" key="1">
    <citation type="journal article" date="2014" name="Nat. Genet.">
        <title>Genome sequence of the hot pepper provides insights into the evolution of pungency in Capsicum species.</title>
        <authorList>
            <person name="Kim S."/>
            <person name="Park M."/>
            <person name="Yeom S.I."/>
            <person name="Kim Y.M."/>
            <person name="Lee J.M."/>
            <person name="Lee H.A."/>
            <person name="Seo E."/>
            <person name="Choi J."/>
            <person name="Cheong K."/>
            <person name="Kim K.T."/>
            <person name="Jung K."/>
            <person name="Lee G.W."/>
            <person name="Oh S.K."/>
            <person name="Bae C."/>
            <person name="Kim S.B."/>
            <person name="Lee H.Y."/>
            <person name="Kim S.Y."/>
            <person name="Kim M.S."/>
            <person name="Kang B.C."/>
            <person name="Jo Y.D."/>
            <person name="Yang H.B."/>
            <person name="Jeong H.J."/>
            <person name="Kang W.H."/>
            <person name="Kwon J.K."/>
            <person name="Shin C."/>
            <person name="Lim J.Y."/>
            <person name="Park J.H."/>
            <person name="Huh J.H."/>
            <person name="Kim J.S."/>
            <person name="Kim B.D."/>
            <person name="Cohen O."/>
            <person name="Paran I."/>
            <person name="Suh M.C."/>
            <person name="Lee S.B."/>
            <person name="Kim Y.K."/>
            <person name="Shin Y."/>
            <person name="Noh S.J."/>
            <person name="Park J."/>
            <person name="Seo Y.S."/>
            <person name="Kwon S.Y."/>
            <person name="Kim H.A."/>
            <person name="Park J.M."/>
            <person name="Kim H.J."/>
            <person name="Choi S.B."/>
            <person name="Bosland P.W."/>
            <person name="Reeves G."/>
            <person name="Jo S.H."/>
            <person name="Lee B.W."/>
            <person name="Cho H.T."/>
            <person name="Choi H.S."/>
            <person name="Lee M.S."/>
            <person name="Yu Y."/>
            <person name="Do Choi Y."/>
            <person name="Park B.S."/>
            <person name="van Deynze A."/>
            <person name="Ashrafi H."/>
            <person name="Hill T."/>
            <person name="Kim W.T."/>
            <person name="Pai H.S."/>
            <person name="Ahn H.K."/>
            <person name="Yeam I."/>
            <person name="Giovannoni J.J."/>
            <person name="Rose J.K."/>
            <person name="Sorensen I."/>
            <person name="Lee S.J."/>
            <person name="Kim R.W."/>
            <person name="Choi I.Y."/>
            <person name="Choi B.S."/>
            <person name="Lim J.S."/>
            <person name="Lee Y.H."/>
            <person name="Choi D."/>
        </authorList>
    </citation>
    <scope>NUCLEOTIDE SEQUENCE [LARGE SCALE GENOMIC DNA]</scope>
    <source>
        <strain evidence="6">cv. CM334</strain>
    </source>
</reference>
<dbReference type="InterPro" id="IPR057670">
    <property type="entry name" value="SH3_retrovirus"/>
</dbReference>
<dbReference type="SUPFAM" id="SSF53098">
    <property type="entry name" value="Ribonuclease H-like"/>
    <property type="match status" value="1"/>
</dbReference>
<evidence type="ECO:0000259" key="3">
    <source>
        <dbReference type="Pfam" id="PF22936"/>
    </source>
</evidence>
<name>A0A2G2ZI20_CAPAN</name>
<dbReference type="Pfam" id="PF25597">
    <property type="entry name" value="SH3_retrovirus"/>
    <property type="match status" value="1"/>
</dbReference>
<proteinExistence type="predicted"/>
<evidence type="ECO:0008006" key="7">
    <source>
        <dbReference type="Google" id="ProtNLM"/>
    </source>
</evidence>
<dbReference type="OMA" id="DSAVIWH"/>
<evidence type="ECO:0000259" key="4">
    <source>
        <dbReference type="Pfam" id="PF25597"/>
    </source>
</evidence>
<dbReference type="Gene3D" id="3.30.420.10">
    <property type="entry name" value="Ribonuclease H-like superfamily/Ribonuclease H"/>
    <property type="match status" value="1"/>
</dbReference>
<accession>A0A2G2ZI20</accession>
<evidence type="ECO:0000313" key="5">
    <source>
        <dbReference type="EMBL" id="PHT81584.1"/>
    </source>
</evidence>
<evidence type="ECO:0000313" key="6">
    <source>
        <dbReference type="Proteomes" id="UP000222542"/>
    </source>
</evidence>
<evidence type="ECO:0000256" key="2">
    <source>
        <dbReference type="SAM" id="MobiDB-lite"/>
    </source>
</evidence>
<dbReference type="InterPro" id="IPR039537">
    <property type="entry name" value="Retrotran_Ty1/copia-like"/>
</dbReference>
<feature type="domain" description="Retroviral polymerase SH3-like" evidence="4">
    <location>
        <begin position="269"/>
        <end position="327"/>
    </location>
</feature>
<dbReference type="Proteomes" id="UP000222542">
    <property type="component" value="Unassembled WGS sequence"/>
</dbReference>
<organism evidence="5 6">
    <name type="scientific">Capsicum annuum</name>
    <name type="common">Capsicum pepper</name>
    <dbReference type="NCBI Taxonomy" id="4072"/>
    <lineage>
        <taxon>Eukaryota</taxon>
        <taxon>Viridiplantae</taxon>
        <taxon>Streptophyta</taxon>
        <taxon>Embryophyta</taxon>
        <taxon>Tracheophyta</taxon>
        <taxon>Spermatophyta</taxon>
        <taxon>Magnoliopsida</taxon>
        <taxon>eudicotyledons</taxon>
        <taxon>Gunneridae</taxon>
        <taxon>Pentapetalae</taxon>
        <taxon>asterids</taxon>
        <taxon>lamiids</taxon>
        <taxon>Solanales</taxon>
        <taxon>Solanaceae</taxon>
        <taxon>Solanoideae</taxon>
        <taxon>Capsiceae</taxon>
        <taxon>Capsicum</taxon>
    </lineage>
</organism>
<dbReference type="Pfam" id="PF22936">
    <property type="entry name" value="Pol_BBD"/>
    <property type="match status" value="1"/>
</dbReference>
<protein>
    <recommendedName>
        <fullName evidence="7">GAG-pre-integrase domain-containing protein</fullName>
    </recommendedName>
</protein>
<dbReference type="GO" id="GO:0006508">
    <property type="term" value="P:proteolysis"/>
    <property type="evidence" value="ECO:0007669"/>
    <property type="project" value="UniProtKB-KW"/>
</dbReference>
<feature type="domain" description="Retrovirus-related Pol polyprotein from transposon TNT 1-94-like beta-barrel" evidence="3">
    <location>
        <begin position="12"/>
        <end position="63"/>
    </location>
</feature>
<dbReference type="InterPro" id="IPR012337">
    <property type="entry name" value="RNaseH-like_sf"/>
</dbReference>
<dbReference type="STRING" id="4072.A0A2G2ZI20"/>
<dbReference type="InterPro" id="IPR036397">
    <property type="entry name" value="RNaseH_sf"/>
</dbReference>
<dbReference type="GO" id="GO:0008233">
    <property type="term" value="F:peptidase activity"/>
    <property type="evidence" value="ECO:0007669"/>
    <property type="project" value="UniProtKB-KW"/>
</dbReference>
<keyword evidence="1" id="KW-0378">Hydrolase</keyword>
<sequence>MGEHHGDRVTITVDNSTYLVAKEKVMTIEVADNKSKSIKLQDVYHVPGLKKNLVYVPQITNSGKYELFGPIDVKVLENVKEISANIIFTGERKGSLLFMSTGEAYVKKTSQTDSAVIWHAWLGHVDYQMLQQISSRKSSNQRNVLFELVHTDLMGPTITPSYSIYRCVMVLVDDYSRFTWVKVLKEKSEAYLNTPQQNRGMERKLCYLTLVCLSWLHDKNLPRELWAEAIQCGCHVTNRLPHCLGTQKSPFELLYSQKPNMNYFWVFGSTCYVHVPITNRTKLDPKERKCIFVGYDSYRKDWRCMDPKTNRFTISRDMVFDETSSLFSSQNLVVLGDDQDNMELLFPKVNVLSPYSEEGESVSPNQNILEVVSPSQNISREGNGEQQAARRSTRDKKQPNYLKYYEVKLKIYSMTSCFFTGALTKEEPLSYKEAKGCPHWERAMQEDIGTLDKNETWELVPKPEKCNAFTYK</sequence>
<dbReference type="GO" id="GO:0003676">
    <property type="term" value="F:nucleic acid binding"/>
    <property type="evidence" value="ECO:0007669"/>
    <property type="project" value="InterPro"/>
</dbReference>
<gene>
    <name evidence="5" type="ORF">T459_14599</name>
</gene>
<feature type="compositionally biased region" description="Polar residues" evidence="2">
    <location>
        <begin position="374"/>
        <end position="390"/>
    </location>
</feature>
<feature type="region of interest" description="Disordered" evidence="2">
    <location>
        <begin position="374"/>
        <end position="395"/>
    </location>
</feature>
<evidence type="ECO:0000256" key="1">
    <source>
        <dbReference type="ARBA" id="ARBA00022670"/>
    </source>
</evidence>
<keyword evidence="6" id="KW-1185">Reference proteome</keyword>
<dbReference type="Gramene" id="PHT81584">
    <property type="protein sequence ID" value="PHT81584"/>
    <property type="gene ID" value="T459_14599"/>
</dbReference>
<dbReference type="EMBL" id="AYRZ02000005">
    <property type="protein sequence ID" value="PHT81584.1"/>
    <property type="molecule type" value="Genomic_DNA"/>
</dbReference>
<dbReference type="PANTHER" id="PTHR42648">
    <property type="entry name" value="TRANSPOSASE, PUTATIVE-RELATED"/>
    <property type="match status" value="1"/>
</dbReference>
<keyword evidence="1" id="KW-0645">Protease</keyword>
<dbReference type="InterPro" id="IPR054722">
    <property type="entry name" value="PolX-like_BBD"/>
</dbReference>
<dbReference type="AlphaFoldDB" id="A0A2G2ZI20"/>
<reference evidence="5 6" key="2">
    <citation type="journal article" date="2017" name="Genome Biol.">
        <title>New reference genome sequences of hot pepper reveal the massive evolution of plant disease-resistance genes by retroduplication.</title>
        <authorList>
            <person name="Kim S."/>
            <person name="Park J."/>
            <person name="Yeom S.I."/>
            <person name="Kim Y.M."/>
            <person name="Seo E."/>
            <person name="Kim K.T."/>
            <person name="Kim M.S."/>
            <person name="Lee J.M."/>
            <person name="Cheong K."/>
            <person name="Shin H.S."/>
            <person name="Kim S.B."/>
            <person name="Han K."/>
            <person name="Lee J."/>
            <person name="Park M."/>
            <person name="Lee H.A."/>
            <person name="Lee H.Y."/>
            <person name="Lee Y."/>
            <person name="Oh S."/>
            <person name="Lee J.H."/>
            <person name="Choi E."/>
            <person name="Choi E."/>
            <person name="Lee S.E."/>
            <person name="Jeon J."/>
            <person name="Kim H."/>
            <person name="Choi G."/>
            <person name="Song H."/>
            <person name="Lee J."/>
            <person name="Lee S.C."/>
            <person name="Kwon J.K."/>
            <person name="Lee H.Y."/>
            <person name="Koo N."/>
            <person name="Hong Y."/>
            <person name="Kim R.W."/>
            <person name="Kang W.H."/>
            <person name="Huh J.H."/>
            <person name="Kang B.C."/>
            <person name="Yang T.J."/>
            <person name="Lee Y.H."/>
            <person name="Bennetzen J.L."/>
            <person name="Choi D."/>
        </authorList>
    </citation>
    <scope>NUCLEOTIDE SEQUENCE [LARGE SCALE GENOMIC DNA]</scope>
    <source>
        <strain evidence="6">cv. CM334</strain>
    </source>
</reference>
<dbReference type="PANTHER" id="PTHR42648:SF26">
    <property type="entry name" value="INTEGRASE CATALYTIC DOMAIN-CONTAINING PROTEIN"/>
    <property type="match status" value="1"/>
</dbReference>